<sequence>MLHLVMLLASALPLLLLLCFKPHKSQPKTCVQESSGGGTKPPSKRTFASGAHPPPSDPAPVHSSRPCQENSTITAPQRPAQPAAAIAVPSSKSRDKKKEPPSSGGGGGSHVAKRRAGASSAKLAKSQSKTKDKKLLQLLKTPKRRNRGDSLEAFTCEDVRSRERTEEMTQVPNSESSRAELKLDVTAQTKEWGLPCPVHRNLPYSRLDFSMVTAEDEAFFEEENHHILGNVDELWQDQGSGEDWLEYVGDRLQSEGSITCDQPTERETSAVICGHYRIWKSDKIGSQLEAPEDPSPVPDQ</sequence>
<dbReference type="Proteomes" id="UP000005239">
    <property type="component" value="Unassembled WGS sequence"/>
</dbReference>
<feature type="region of interest" description="Disordered" evidence="1">
    <location>
        <begin position="27"/>
        <end position="150"/>
    </location>
</feature>
<feature type="signal peptide" evidence="2">
    <location>
        <begin position="1"/>
        <end position="27"/>
    </location>
</feature>
<accession>A0A2A6CY14</accession>
<dbReference type="AlphaFoldDB" id="A0A2A6CY14"/>
<keyword evidence="4" id="KW-1185">Reference proteome</keyword>
<feature type="chain" id="PRO_5043814466" evidence="2">
    <location>
        <begin position="28"/>
        <end position="300"/>
    </location>
</feature>
<reference evidence="4" key="1">
    <citation type="journal article" date="2008" name="Nat. Genet.">
        <title>The Pristionchus pacificus genome provides a unique perspective on nematode lifestyle and parasitism.</title>
        <authorList>
            <person name="Dieterich C."/>
            <person name="Clifton S.W."/>
            <person name="Schuster L.N."/>
            <person name="Chinwalla A."/>
            <person name="Delehaunty K."/>
            <person name="Dinkelacker I."/>
            <person name="Fulton L."/>
            <person name="Fulton R."/>
            <person name="Godfrey J."/>
            <person name="Minx P."/>
            <person name="Mitreva M."/>
            <person name="Roeseler W."/>
            <person name="Tian H."/>
            <person name="Witte H."/>
            <person name="Yang S.P."/>
            <person name="Wilson R.K."/>
            <person name="Sommer R.J."/>
        </authorList>
    </citation>
    <scope>NUCLEOTIDE SEQUENCE [LARGE SCALE GENOMIC DNA]</scope>
    <source>
        <strain evidence="4">PS312</strain>
    </source>
</reference>
<protein>
    <submittedName>
        <fullName evidence="3">Uncharacterized protein</fullName>
    </submittedName>
</protein>
<keyword evidence="2" id="KW-0732">Signal</keyword>
<evidence type="ECO:0000313" key="3">
    <source>
        <dbReference type="EnsemblMetazoa" id="PPA07791.1"/>
    </source>
</evidence>
<gene>
    <name evidence="3" type="primary">WBGene00097345</name>
</gene>
<proteinExistence type="predicted"/>
<accession>A0A8R1Y9B4</accession>
<dbReference type="EnsemblMetazoa" id="PPA07791.1">
    <property type="protein sequence ID" value="PPA07791.1"/>
    <property type="gene ID" value="WBGene00097345"/>
</dbReference>
<evidence type="ECO:0000256" key="2">
    <source>
        <dbReference type="SAM" id="SignalP"/>
    </source>
</evidence>
<feature type="compositionally biased region" description="Low complexity" evidence="1">
    <location>
        <begin position="72"/>
        <end position="87"/>
    </location>
</feature>
<name>A0A2A6CY14_PRIPA</name>
<organism evidence="3 4">
    <name type="scientific">Pristionchus pacificus</name>
    <name type="common">Parasitic nematode worm</name>
    <dbReference type="NCBI Taxonomy" id="54126"/>
    <lineage>
        <taxon>Eukaryota</taxon>
        <taxon>Metazoa</taxon>
        <taxon>Ecdysozoa</taxon>
        <taxon>Nematoda</taxon>
        <taxon>Chromadorea</taxon>
        <taxon>Rhabditida</taxon>
        <taxon>Rhabditina</taxon>
        <taxon>Diplogasteromorpha</taxon>
        <taxon>Diplogasteroidea</taxon>
        <taxon>Neodiplogasteridae</taxon>
        <taxon>Pristionchus</taxon>
    </lineage>
</organism>
<reference evidence="3" key="2">
    <citation type="submission" date="2022-06" db="UniProtKB">
        <authorList>
            <consortium name="EnsemblMetazoa"/>
        </authorList>
    </citation>
    <scope>IDENTIFICATION</scope>
    <source>
        <strain evidence="3">PS312</strain>
    </source>
</reference>
<feature type="compositionally biased region" description="Low complexity" evidence="1">
    <location>
        <begin position="117"/>
        <end position="127"/>
    </location>
</feature>
<evidence type="ECO:0000256" key="1">
    <source>
        <dbReference type="SAM" id="MobiDB-lite"/>
    </source>
</evidence>
<evidence type="ECO:0000313" key="4">
    <source>
        <dbReference type="Proteomes" id="UP000005239"/>
    </source>
</evidence>